<reference evidence="9 10" key="1">
    <citation type="submission" date="2018-11" db="EMBL/GenBank/DDBJ databases">
        <title>Genomic Encyclopedia of Type Strains, Phase IV (KMG-IV): sequencing the most valuable type-strain genomes for metagenomic binning, comparative biology and taxonomic classification.</title>
        <authorList>
            <person name="Goeker M."/>
        </authorList>
    </citation>
    <scope>NUCLEOTIDE SEQUENCE [LARGE SCALE GENOMIC DNA]</scope>
    <source>
        <strain evidence="9 10">DSM 102936</strain>
    </source>
</reference>
<dbReference type="EMBL" id="RKRE01000003">
    <property type="protein sequence ID" value="RPF42527.1"/>
    <property type="molecule type" value="Genomic_DNA"/>
</dbReference>
<keyword evidence="5" id="KW-0408">Iron</keyword>
<dbReference type="PANTHER" id="PTHR43545:SF4">
    <property type="entry name" value="IRON-SULFUR PROTEIN"/>
    <property type="match status" value="1"/>
</dbReference>
<evidence type="ECO:0000256" key="1">
    <source>
        <dbReference type="ARBA" id="ARBA00004196"/>
    </source>
</evidence>
<evidence type="ECO:0000256" key="7">
    <source>
        <dbReference type="SAM" id="Phobius"/>
    </source>
</evidence>
<dbReference type="Pfam" id="PF13247">
    <property type="entry name" value="Fer4_11"/>
    <property type="match status" value="1"/>
</dbReference>
<dbReference type="OrthoDB" id="1722024at2"/>
<dbReference type="InterPro" id="IPR017900">
    <property type="entry name" value="4Fe4S_Fe_S_CS"/>
</dbReference>
<proteinExistence type="predicted"/>
<keyword evidence="2" id="KW-0004">4Fe-4S</keyword>
<dbReference type="Proteomes" id="UP000282654">
    <property type="component" value="Unassembled WGS sequence"/>
</dbReference>
<evidence type="ECO:0000256" key="2">
    <source>
        <dbReference type="ARBA" id="ARBA00022485"/>
    </source>
</evidence>
<dbReference type="AlphaFoldDB" id="A0A3N5AD10"/>
<dbReference type="GO" id="GO:0046872">
    <property type="term" value="F:metal ion binding"/>
    <property type="evidence" value="ECO:0007669"/>
    <property type="project" value="UniProtKB-KW"/>
</dbReference>
<sequence length="277" mass="31415">MGYGFLFDVTKCIGCRACVAACRQYNKGYLVPTKGGMNELPLDSGMDRRLEKLKKDWDGKDPLTGNNWIRIHAYLIERGNKSMWRFVRRSCFHCERPTCEAVCFAHAFYKTPEGAVLYNRSKCVGCRYCMMGCPFSVPKYQWDELFPEVQKCRMCYERTKIGAPPACVSACPTRAVIFGDRQMLLNEARSRIKQNPGQYVDYIYGEKEVGGTSLLMISDVPFEQLGMKTVQDGRITGRAVPEYTDQALMWTLGVAAVYGAAMATLYVANKSKEEKEH</sequence>
<evidence type="ECO:0000313" key="10">
    <source>
        <dbReference type="Proteomes" id="UP000282654"/>
    </source>
</evidence>
<evidence type="ECO:0000313" key="9">
    <source>
        <dbReference type="EMBL" id="RPF42527.1"/>
    </source>
</evidence>
<keyword evidence="10" id="KW-1185">Reference proteome</keyword>
<keyword evidence="3" id="KW-0479">Metal-binding</keyword>
<name>A0A3N5AD10_9THEO</name>
<evidence type="ECO:0000256" key="4">
    <source>
        <dbReference type="ARBA" id="ARBA00022737"/>
    </source>
</evidence>
<evidence type="ECO:0000256" key="5">
    <source>
        <dbReference type="ARBA" id="ARBA00023004"/>
    </source>
</evidence>
<protein>
    <submittedName>
        <fullName evidence="9">Formate dehydrogenase iron-sulfur subunit</fullName>
    </submittedName>
</protein>
<keyword evidence="6" id="KW-0411">Iron-sulfur</keyword>
<dbReference type="PANTHER" id="PTHR43545">
    <property type="entry name" value="FORMATE DEHYDROGENASE, NITRATE-INDUCIBLE, IRON-SULFUR SUBUNIT"/>
    <property type="match status" value="1"/>
</dbReference>
<organism evidence="9 10">
    <name type="scientific">Thermodesulfitimonas autotrophica</name>
    <dbReference type="NCBI Taxonomy" id="1894989"/>
    <lineage>
        <taxon>Bacteria</taxon>
        <taxon>Bacillati</taxon>
        <taxon>Bacillota</taxon>
        <taxon>Clostridia</taxon>
        <taxon>Thermoanaerobacterales</taxon>
        <taxon>Thermoanaerobacteraceae</taxon>
        <taxon>Thermodesulfitimonas</taxon>
    </lineage>
</organism>
<dbReference type="CDD" id="cd10561">
    <property type="entry name" value="HybA_like"/>
    <property type="match status" value="1"/>
</dbReference>
<evidence type="ECO:0000256" key="6">
    <source>
        <dbReference type="ARBA" id="ARBA00023014"/>
    </source>
</evidence>
<dbReference type="InterPro" id="IPR017896">
    <property type="entry name" value="4Fe4S_Fe-S-bd"/>
</dbReference>
<dbReference type="Gene3D" id="3.30.70.20">
    <property type="match status" value="2"/>
</dbReference>
<comment type="caution">
    <text evidence="9">The sequence shown here is derived from an EMBL/GenBank/DDBJ whole genome shotgun (WGS) entry which is preliminary data.</text>
</comment>
<keyword evidence="7" id="KW-1133">Transmembrane helix</keyword>
<dbReference type="SUPFAM" id="SSF54862">
    <property type="entry name" value="4Fe-4S ferredoxins"/>
    <property type="match status" value="1"/>
</dbReference>
<feature type="domain" description="4Fe-4S ferredoxin-type" evidence="8">
    <location>
        <begin position="114"/>
        <end position="143"/>
    </location>
</feature>
<keyword evidence="7" id="KW-0472">Membrane</keyword>
<evidence type="ECO:0000256" key="3">
    <source>
        <dbReference type="ARBA" id="ARBA00022723"/>
    </source>
</evidence>
<dbReference type="RefSeq" id="WP_123930762.1">
    <property type="nucleotide sequence ID" value="NZ_RKRE01000003.1"/>
</dbReference>
<dbReference type="InterPro" id="IPR051555">
    <property type="entry name" value="FDH_Electron_Transfer_Unit"/>
</dbReference>
<dbReference type="PROSITE" id="PS00198">
    <property type="entry name" value="4FE4S_FER_1"/>
    <property type="match status" value="1"/>
</dbReference>
<dbReference type="PROSITE" id="PS51379">
    <property type="entry name" value="4FE4S_FER_2"/>
    <property type="match status" value="2"/>
</dbReference>
<keyword evidence="4" id="KW-0677">Repeat</keyword>
<dbReference type="GO" id="GO:0051539">
    <property type="term" value="F:4 iron, 4 sulfur cluster binding"/>
    <property type="evidence" value="ECO:0007669"/>
    <property type="project" value="UniProtKB-KW"/>
</dbReference>
<dbReference type="GO" id="GO:0030313">
    <property type="term" value="C:cell envelope"/>
    <property type="evidence" value="ECO:0007669"/>
    <property type="project" value="UniProtKB-SubCell"/>
</dbReference>
<comment type="subcellular location">
    <subcellularLocation>
        <location evidence="1">Cell envelope</location>
    </subcellularLocation>
</comment>
<feature type="domain" description="4Fe-4S ferredoxin-type" evidence="8">
    <location>
        <begin position="3"/>
        <end position="33"/>
    </location>
</feature>
<evidence type="ECO:0000259" key="8">
    <source>
        <dbReference type="PROSITE" id="PS51379"/>
    </source>
</evidence>
<keyword evidence="7" id="KW-0812">Transmembrane</keyword>
<accession>A0A3N5AD10</accession>
<feature type="transmembrane region" description="Helical" evidence="7">
    <location>
        <begin position="247"/>
        <end position="268"/>
    </location>
</feature>
<gene>
    <name evidence="9" type="ORF">EDD75_1628</name>
</gene>